<dbReference type="InterPro" id="IPR029069">
    <property type="entry name" value="HotDog_dom_sf"/>
</dbReference>
<dbReference type="PANTHER" id="PTHR28152">
    <property type="entry name" value="HYDROXYACYL-THIOESTER DEHYDRATASE TYPE 2, MITOCHONDRIAL"/>
    <property type="match status" value="1"/>
</dbReference>
<evidence type="ECO:0000259" key="1">
    <source>
        <dbReference type="Pfam" id="PF13452"/>
    </source>
</evidence>
<name>A0ABW5WB56_9PSEU</name>
<reference evidence="3" key="1">
    <citation type="journal article" date="2019" name="Int. J. Syst. Evol. Microbiol.">
        <title>The Global Catalogue of Microorganisms (GCM) 10K type strain sequencing project: providing services to taxonomists for standard genome sequencing and annotation.</title>
        <authorList>
            <consortium name="The Broad Institute Genomics Platform"/>
            <consortium name="The Broad Institute Genome Sequencing Center for Infectious Disease"/>
            <person name="Wu L."/>
            <person name="Ma J."/>
        </authorList>
    </citation>
    <scope>NUCLEOTIDE SEQUENCE [LARGE SCALE GENOMIC DNA]</scope>
    <source>
        <strain evidence="3">IBRC-M 10906</strain>
    </source>
</reference>
<organism evidence="2 3">
    <name type="scientific">Prauserella oleivorans</name>
    <dbReference type="NCBI Taxonomy" id="1478153"/>
    <lineage>
        <taxon>Bacteria</taxon>
        <taxon>Bacillati</taxon>
        <taxon>Actinomycetota</taxon>
        <taxon>Actinomycetes</taxon>
        <taxon>Pseudonocardiales</taxon>
        <taxon>Pseudonocardiaceae</taxon>
        <taxon>Prauserella</taxon>
    </lineage>
</organism>
<dbReference type="InterPro" id="IPR052741">
    <property type="entry name" value="Mitochondrial_HTD2"/>
</dbReference>
<dbReference type="EMBL" id="JBHUOF010000021">
    <property type="protein sequence ID" value="MFD2801162.1"/>
    <property type="molecule type" value="Genomic_DNA"/>
</dbReference>
<accession>A0ABW5WB56</accession>
<evidence type="ECO:0000313" key="3">
    <source>
        <dbReference type="Proteomes" id="UP001597478"/>
    </source>
</evidence>
<dbReference type="PANTHER" id="PTHR28152:SF1">
    <property type="entry name" value="HYDROXYACYL-THIOESTER DEHYDRATASE TYPE 2, MITOCHONDRIAL"/>
    <property type="match status" value="1"/>
</dbReference>
<evidence type="ECO:0000313" key="2">
    <source>
        <dbReference type="EMBL" id="MFD2801162.1"/>
    </source>
</evidence>
<comment type="caution">
    <text evidence="2">The sequence shown here is derived from an EMBL/GenBank/DDBJ whole genome shotgun (WGS) entry which is preliminary data.</text>
</comment>
<feature type="domain" description="FAS1-like dehydratase" evidence="1">
    <location>
        <begin position="81"/>
        <end position="141"/>
    </location>
</feature>
<gene>
    <name evidence="2" type="ORF">ACFS2C_17350</name>
</gene>
<protein>
    <submittedName>
        <fullName evidence="2">MaoC family dehydratase N-terminal domain-containing protein</fullName>
    </submittedName>
</protein>
<dbReference type="InterPro" id="IPR039569">
    <property type="entry name" value="FAS1-like_DH_region"/>
</dbReference>
<dbReference type="Gene3D" id="3.10.129.10">
    <property type="entry name" value="Hotdog Thioesterase"/>
    <property type="match status" value="1"/>
</dbReference>
<sequence length="289" mass="31602">MTAPDTESLRHYVEGWRPGPQVHEGVISAEPVAALSAVLDQPTAAGPGDPLPPLWHWLHLLEWPAQSELGPDGHPLAGHFLPPIPDRRRMFAGGRVRLARALEVGAPARRASTIADCVVKEGRSGEMAFVTVRSEWSQHGEIRLTEELDYVYRSGDDTPRAFTVPEEEPPAADVPWRIVPRTGPTVLFRFSALTANAHRIHYDFPYATQVEGYPGLVVHGPLLVLLMLELVRRNDDRPVESVSFRLRRPVFGGMPIAAQGGPAADGTVELAVASALEPRHATAQVRFAS</sequence>
<dbReference type="RefSeq" id="WP_377391333.1">
    <property type="nucleotide sequence ID" value="NZ_JBHSAN010000024.1"/>
</dbReference>
<dbReference type="Proteomes" id="UP001597478">
    <property type="component" value="Unassembled WGS sequence"/>
</dbReference>
<proteinExistence type="predicted"/>
<dbReference type="Pfam" id="PF13452">
    <property type="entry name" value="FAS1_DH_region"/>
    <property type="match status" value="1"/>
</dbReference>
<dbReference type="SUPFAM" id="SSF54637">
    <property type="entry name" value="Thioesterase/thiol ester dehydrase-isomerase"/>
    <property type="match status" value="1"/>
</dbReference>
<keyword evidence="3" id="KW-1185">Reference proteome</keyword>